<dbReference type="InterPro" id="IPR036397">
    <property type="entry name" value="RNaseH_sf"/>
</dbReference>
<dbReference type="Proteomes" id="UP000035681">
    <property type="component" value="Unplaced"/>
</dbReference>
<sequence>MGIEKELKKKNKLYENTFTFSDSNIEEVAEYTNENVEEKTDYECIDVISDEGTEYCNDITKEEPEYYNDNIDLVTEYIKDKHSTAAFSEIKATSLLNEKNKSISNLIESSISTELSTPTISNSNTNLTMEQYINRESIPSDNKDSVENEIPLITPKSLNDINKINRNIDDLYISGKSGNSQNKEIIDKKSYPEIGTNVFIHKMNDRSTEDISIIMPNHKFELSSIRHNVHLFLTTGESYSNAKRQFGTLNGLKVEFPSFPTLKKWLKNLFDTGSVQGKPKVKPAAKLEVAIAEVKEKIKEDSRLSTRCLSALTTTPITTVWRALKANNLKSYKMMSVQQLLPVDHQKRRQFFLDELERITKDSRHLERIIFSDEAHFHLNGGINRHNCRMWSVDNPLWFEERSLHSLRVTVWGAISSSKIYGSYFFEGNESGQSYLDLLKSQVLQDIVKKHSPGEFIFMQDGAPPHYSKKMREWLDSNLNGCQMGYGSKNLA</sequence>
<dbReference type="PANTHER" id="PTHR47326:SF1">
    <property type="entry name" value="HTH PSQ-TYPE DOMAIN-CONTAINING PROTEIN"/>
    <property type="match status" value="1"/>
</dbReference>
<evidence type="ECO:0000313" key="1">
    <source>
        <dbReference type="Proteomes" id="UP000035681"/>
    </source>
</evidence>
<reference evidence="2" key="1">
    <citation type="submission" date="2015-08" db="UniProtKB">
        <authorList>
            <consortium name="WormBaseParasite"/>
        </authorList>
    </citation>
    <scope>IDENTIFICATION</scope>
</reference>
<organism evidence="2">
    <name type="scientific">Strongyloides stercoralis</name>
    <name type="common">Threadworm</name>
    <dbReference type="NCBI Taxonomy" id="6248"/>
    <lineage>
        <taxon>Eukaryota</taxon>
        <taxon>Metazoa</taxon>
        <taxon>Ecdysozoa</taxon>
        <taxon>Nematoda</taxon>
        <taxon>Chromadorea</taxon>
        <taxon>Rhabditida</taxon>
        <taxon>Tylenchina</taxon>
        <taxon>Panagrolaimomorpha</taxon>
        <taxon>Strongyloidoidea</taxon>
        <taxon>Strongyloididae</taxon>
        <taxon>Strongyloides</taxon>
    </lineage>
</organism>
<protein>
    <submittedName>
        <fullName evidence="2">DDE_3 domain-containing protein</fullName>
    </submittedName>
    <submittedName>
        <fullName evidence="3">Tc1-like transposase DDE domain-containing protein</fullName>
    </submittedName>
</protein>
<dbReference type="Gene3D" id="3.30.420.10">
    <property type="entry name" value="Ribonuclease H-like superfamily/Ribonuclease H"/>
    <property type="match status" value="1"/>
</dbReference>
<name>A0A0K0DZX4_STRER</name>
<dbReference type="PANTHER" id="PTHR47326">
    <property type="entry name" value="TRANSPOSABLE ELEMENT TC3 TRANSPOSASE-LIKE PROTEIN"/>
    <property type="match status" value="1"/>
</dbReference>
<dbReference type="GO" id="GO:0003676">
    <property type="term" value="F:nucleic acid binding"/>
    <property type="evidence" value="ECO:0007669"/>
    <property type="project" value="InterPro"/>
</dbReference>
<proteinExistence type="predicted"/>
<evidence type="ECO:0000313" key="2">
    <source>
        <dbReference type="WBParaSite" id="SSTP_0000278300.1"/>
    </source>
</evidence>
<dbReference type="STRING" id="6248.A0A0K0DZX4"/>
<dbReference type="AlphaFoldDB" id="A0A0K0DZX4"/>
<dbReference type="WBParaSite" id="TCONS_00013664.p1">
    <property type="protein sequence ID" value="TCONS_00013664.p1"/>
    <property type="gene ID" value="XLOC_008503"/>
</dbReference>
<dbReference type="WBParaSite" id="SSTP_0000278300.1">
    <property type="protein sequence ID" value="SSTP_0000278300.1"/>
    <property type="gene ID" value="SSTP_0000278300"/>
</dbReference>
<keyword evidence="1" id="KW-1185">Reference proteome</keyword>
<accession>A0A0K0DZX4</accession>
<evidence type="ECO:0000313" key="3">
    <source>
        <dbReference type="WBParaSite" id="TCONS_00013664.p1"/>
    </source>
</evidence>